<proteinExistence type="inferred from homology"/>
<evidence type="ECO:0000256" key="1">
    <source>
        <dbReference type="ARBA" id="ARBA00002724"/>
    </source>
</evidence>
<dbReference type="InterPro" id="IPR023267">
    <property type="entry name" value="RCMT"/>
</dbReference>
<dbReference type="PANTHER" id="PTHR22807">
    <property type="entry name" value="NOP2 YEAST -RELATED NOL1/NOP2/FMU SUN DOMAIN-CONTAINING"/>
    <property type="match status" value="1"/>
</dbReference>
<dbReference type="SUPFAM" id="SSF53335">
    <property type="entry name" value="S-adenosyl-L-methionine-dependent methyltransferases"/>
    <property type="match status" value="1"/>
</dbReference>
<dbReference type="PRINTS" id="PR02008">
    <property type="entry name" value="RCMTFAMILY"/>
</dbReference>
<keyword evidence="8 14" id="KW-0808">Transferase</keyword>
<comment type="catalytic activity">
    <reaction evidence="13">
        <text>cytidine(967) in 16S rRNA + S-adenosyl-L-methionine = 5-methylcytidine(967) in 16S rRNA + S-adenosyl-L-homocysteine + H(+)</text>
        <dbReference type="Rhea" id="RHEA:42748"/>
        <dbReference type="Rhea" id="RHEA-COMP:10219"/>
        <dbReference type="Rhea" id="RHEA-COMP:10220"/>
        <dbReference type="ChEBI" id="CHEBI:15378"/>
        <dbReference type="ChEBI" id="CHEBI:57856"/>
        <dbReference type="ChEBI" id="CHEBI:59789"/>
        <dbReference type="ChEBI" id="CHEBI:74483"/>
        <dbReference type="ChEBI" id="CHEBI:82748"/>
        <dbReference type="EC" id="2.1.1.176"/>
    </reaction>
</comment>
<evidence type="ECO:0000256" key="9">
    <source>
        <dbReference type="ARBA" id="ARBA00022691"/>
    </source>
</evidence>
<keyword evidence="7 14" id="KW-0489">Methyltransferase</keyword>
<dbReference type="Pfam" id="PF01189">
    <property type="entry name" value="Methyltr_RsmB-F"/>
    <property type="match status" value="1"/>
</dbReference>
<evidence type="ECO:0000259" key="15">
    <source>
        <dbReference type="PROSITE" id="PS51686"/>
    </source>
</evidence>
<feature type="binding site" evidence="14">
    <location>
        <position position="310"/>
    </location>
    <ligand>
        <name>S-adenosyl-L-methionine</name>
        <dbReference type="ChEBI" id="CHEBI:59789"/>
    </ligand>
</feature>
<feature type="active site" description="Nucleophile" evidence="14">
    <location>
        <position position="379"/>
    </location>
</feature>
<dbReference type="SUPFAM" id="SSF48013">
    <property type="entry name" value="NusB-like"/>
    <property type="match status" value="1"/>
</dbReference>
<dbReference type="InterPro" id="IPR054728">
    <property type="entry name" value="RsmB-like_ferredoxin"/>
</dbReference>
<dbReference type="InterPro" id="IPR006027">
    <property type="entry name" value="NusB_RsmB_TIM44"/>
</dbReference>
<dbReference type="EC" id="2.1.1.176" evidence="4"/>
<feature type="binding site" evidence="14">
    <location>
        <begin position="259"/>
        <end position="265"/>
    </location>
    <ligand>
        <name>S-adenosyl-L-methionine</name>
        <dbReference type="ChEBI" id="CHEBI:59789"/>
    </ligand>
</feature>
<gene>
    <name evidence="16" type="primary">rsmB</name>
    <name evidence="16" type="ORF">H8705_08985</name>
</gene>
<dbReference type="Pfam" id="PF01029">
    <property type="entry name" value="NusB"/>
    <property type="match status" value="1"/>
</dbReference>
<dbReference type="NCBIfam" id="TIGR00563">
    <property type="entry name" value="rsmB"/>
    <property type="match status" value="1"/>
</dbReference>
<evidence type="ECO:0000256" key="5">
    <source>
        <dbReference type="ARBA" id="ARBA00022490"/>
    </source>
</evidence>
<comment type="caution">
    <text evidence="16">The sequence shown here is derived from an EMBL/GenBank/DDBJ whole genome shotgun (WGS) entry which is preliminary data.</text>
</comment>
<name>A0A926ICZ4_9FIRM</name>
<evidence type="ECO:0000256" key="13">
    <source>
        <dbReference type="ARBA" id="ARBA00047283"/>
    </source>
</evidence>
<dbReference type="NCBIfam" id="NF011494">
    <property type="entry name" value="PRK14902.1"/>
    <property type="match status" value="1"/>
</dbReference>
<comment type="function">
    <text evidence="1">Specifically methylates the cytosine at position 967 (m5C967) of 16S rRNA.</text>
</comment>
<evidence type="ECO:0000256" key="7">
    <source>
        <dbReference type="ARBA" id="ARBA00022603"/>
    </source>
</evidence>
<dbReference type="Proteomes" id="UP000623678">
    <property type="component" value="Unassembled WGS sequence"/>
</dbReference>
<dbReference type="InterPro" id="IPR049560">
    <property type="entry name" value="MeTrfase_RsmB-F_NOP2_cat"/>
</dbReference>
<dbReference type="Pfam" id="PF22458">
    <property type="entry name" value="RsmF-B_ferredox"/>
    <property type="match status" value="1"/>
</dbReference>
<dbReference type="CDD" id="cd02440">
    <property type="entry name" value="AdoMet_MTases"/>
    <property type="match status" value="1"/>
</dbReference>
<protein>
    <recommendedName>
        <fullName evidence="4">16S rRNA (cytosine(967)-C(5))-methyltransferase</fullName>
        <ecNumber evidence="4">2.1.1.176</ecNumber>
    </recommendedName>
    <alternativeName>
        <fullName evidence="11">16S rRNA m5C967 methyltransferase</fullName>
    </alternativeName>
    <alternativeName>
        <fullName evidence="12">rRNA (cytosine-C(5)-)-methyltransferase RsmB</fullName>
    </alternativeName>
</protein>
<evidence type="ECO:0000256" key="3">
    <source>
        <dbReference type="ARBA" id="ARBA00007494"/>
    </source>
</evidence>
<comment type="similarity">
    <text evidence="3 14">Belongs to the class I-like SAM-binding methyltransferase superfamily. RsmB/NOP family.</text>
</comment>
<dbReference type="PANTHER" id="PTHR22807:SF53">
    <property type="entry name" value="RIBOSOMAL RNA SMALL SUBUNIT METHYLTRANSFERASE B-RELATED"/>
    <property type="match status" value="1"/>
</dbReference>
<organism evidence="16 17">
    <name type="scientific">Youxingia wuxianensis</name>
    <dbReference type="NCBI Taxonomy" id="2763678"/>
    <lineage>
        <taxon>Bacteria</taxon>
        <taxon>Bacillati</taxon>
        <taxon>Bacillota</taxon>
        <taxon>Clostridia</taxon>
        <taxon>Eubacteriales</taxon>
        <taxon>Oscillospiraceae</taxon>
        <taxon>Youxingia</taxon>
    </lineage>
</organism>
<dbReference type="PROSITE" id="PS01153">
    <property type="entry name" value="NOL1_NOP2_SUN"/>
    <property type="match status" value="1"/>
</dbReference>
<sequence length="430" mass="47989">MKNARITAVQALARLHTANAYSNLVLEPMIKQNGLSARDGAFASALFYGVLERQLTLDYILRQHSSQKLEKLSPVVLETLRLGIYQLLYMDGVDDYAAVSESVELVKKLGVFKASGFVNAVLRSFLRDEKRILPVKGNITAQWEVEYSCPGWLIDAWRKAYGDQAAKRLLASSLGKPPVYLRVNTLKTTPEKLKILLEEQGVVGEICGELKNCIEVLGRINVEELPSFKEGLFHVQDKSSQLCAQALQAQPGQRTLDVCCAPGGKTFTIAQLMENRGEILARDLHEKRAGLVEKGAQRLGITIVKAGAGDAAVYEPALGKFDRVLCDVPCSGFGIIRRKPEIKYKSPQMVENLPEIQYKILKTSSQYLKEDGILVYSTCTLLPQENERVVERFLREQPQFQLEFQKSFIGEKMDTDGFFVARLKKAGGKE</sequence>
<dbReference type="GO" id="GO:0006355">
    <property type="term" value="P:regulation of DNA-templated transcription"/>
    <property type="evidence" value="ECO:0007669"/>
    <property type="project" value="InterPro"/>
</dbReference>
<dbReference type="EMBL" id="JACRTD010000006">
    <property type="protein sequence ID" value="MBC8585717.1"/>
    <property type="molecule type" value="Genomic_DNA"/>
</dbReference>
<keyword evidence="17" id="KW-1185">Reference proteome</keyword>
<evidence type="ECO:0000256" key="6">
    <source>
        <dbReference type="ARBA" id="ARBA00022552"/>
    </source>
</evidence>
<comment type="subcellular location">
    <subcellularLocation>
        <location evidence="2">Cytoplasm</location>
    </subcellularLocation>
</comment>
<evidence type="ECO:0000313" key="16">
    <source>
        <dbReference type="EMBL" id="MBC8585717.1"/>
    </source>
</evidence>
<evidence type="ECO:0000256" key="14">
    <source>
        <dbReference type="PROSITE-ProRule" id="PRU01023"/>
    </source>
</evidence>
<evidence type="ECO:0000256" key="10">
    <source>
        <dbReference type="ARBA" id="ARBA00022884"/>
    </source>
</evidence>
<dbReference type="InterPro" id="IPR029063">
    <property type="entry name" value="SAM-dependent_MTases_sf"/>
</dbReference>
<accession>A0A926ICZ4</accession>
<keyword evidence="5" id="KW-0963">Cytoplasm</keyword>
<keyword evidence="9 14" id="KW-0949">S-adenosyl-L-methionine</keyword>
<feature type="domain" description="SAM-dependent MTase RsmB/NOP-type" evidence="15">
    <location>
        <begin position="169"/>
        <end position="430"/>
    </location>
</feature>
<evidence type="ECO:0000256" key="2">
    <source>
        <dbReference type="ARBA" id="ARBA00004496"/>
    </source>
</evidence>
<keyword evidence="10 14" id="KW-0694">RNA-binding</keyword>
<dbReference type="Gene3D" id="3.40.50.150">
    <property type="entry name" value="Vaccinia Virus protein VP39"/>
    <property type="match status" value="1"/>
</dbReference>
<dbReference type="GO" id="GO:0008649">
    <property type="term" value="F:rRNA methyltransferase activity"/>
    <property type="evidence" value="ECO:0007669"/>
    <property type="project" value="InterPro"/>
</dbReference>
<reference evidence="16" key="1">
    <citation type="submission" date="2020-08" db="EMBL/GenBank/DDBJ databases">
        <title>Genome public.</title>
        <authorList>
            <person name="Liu C."/>
            <person name="Sun Q."/>
        </authorList>
    </citation>
    <scope>NUCLEOTIDE SEQUENCE</scope>
    <source>
        <strain evidence="16">NSJ-64</strain>
    </source>
</reference>
<dbReference type="Gene3D" id="1.10.940.10">
    <property type="entry name" value="NusB-like"/>
    <property type="match status" value="1"/>
</dbReference>
<evidence type="ECO:0000256" key="8">
    <source>
        <dbReference type="ARBA" id="ARBA00022679"/>
    </source>
</evidence>
<feature type="binding site" evidence="14">
    <location>
        <position position="283"/>
    </location>
    <ligand>
        <name>S-adenosyl-L-methionine</name>
        <dbReference type="ChEBI" id="CHEBI:59789"/>
    </ligand>
</feature>
<dbReference type="GO" id="GO:0005737">
    <property type="term" value="C:cytoplasm"/>
    <property type="evidence" value="ECO:0007669"/>
    <property type="project" value="UniProtKB-SubCell"/>
</dbReference>
<dbReference type="AlphaFoldDB" id="A0A926ICZ4"/>
<dbReference type="InterPro" id="IPR001678">
    <property type="entry name" value="MeTrfase_RsmB-F_NOP2_dom"/>
</dbReference>
<feature type="binding site" evidence="14">
    <location>
        <position position="327"/>
    </location>
    <ligand>
        <name>S-adenosyl-L-methionine</name>
        <dbReference type="ChEBI" id="CHEBI:59789"/>
    </ligand>
</feature>
<evidence type="ECO:0000256" key="4">
    <source>
        <dbReference type="ARBA" id="ARBA00012140"/>
    </source>
</evidence>
<evidence type="ECO:0000256" key="12">
    <source>
        <dbReference type="ARBA" id="ARBA00031088"/>
    </source>
</evidence>
<dbReference type="InterPro" id="IPR018314">
    <property type="entry name" value="RsmB/NOL1/NOP2-like_CS"/>
</dbReference>
<dbReference type="GO" id="GO:0003723">
    <property type="term" value="F:RNA binding"/>
    <property type="evidence" value="ECO:0007669"/>
    <property type="project" value="UniProtKB-UniRule"/>
</dbReference>
<dbReference type="Gene3D" id="3.30.70.1170">
    <property type="entry name" value="Sun protein, domain 3"/>
    <property type="match status" value="1"/>
</dbReference>
<evidence type="ECO:0000256" key="11">
    <source>
        <dbReference type="ARBA" id="ARBA00030399"/>
    </source>
</evidence>
<evidence type="ECO:0000313" key="17">
    <source>
        <dbReference type="Proteomes" id="UP000623678"/>
    </source>
</evidence>
<dbReference type="PROSITE" id="PS51686">
    <property type="entry name" value="SAM_MT_RSMB_NOP"/>
    <property type="match status" value="1"/>
</dbReference>
<keyword evidence="6" id="KW-0698">rRNA processing</keyword>
<dbReference type="InterPro" id="IPR004573">
    <property type="entry name" value="rRNA_ssu_MeTfrase_B"/>
</dbReference>
<dbReference type="InterPro" id="IPR035926">
    <property type="entry name" value="NusB-like_sf"/>
</dbReference>